<accession>A0AAU8MN33</accession>
<dbReference type="InterPro" id="IPR002545">
    <property type="entry name" value="CheW-lke_dom"/>
</dbReference>
<dbReference type="Gene3D" id="2.30.30.40">
    <property type="entry name" value="SH3 Domains"/>
    <property type="match status" value="1"/>
</dbReference>
<organism evidence="3">
    <name type="scientific">Lysobacter firmicutimachus</name>
    <dbReference type="NCBI Taxonomy" id="1792846"/>
    <lineage>
        <taxon>Bacteria</taxon>
        <taxon>Pseudomonadati</taxon>
        <taxon>Pseudomonadota</taxon>
        <taxon>Gammaproteobacteria</taxon>
        <taxon>Lysobacterales</taxon>
        <taxon>Lysobacteraceae</taxon>
        <taxon>Lysobacter</taxon>
    </lineage>
</organism>
<dbReference type="InterPro" id="IPR039315">
    <property type="entry name" value="CheW"/>
</dbReference>
<dbReference type="RefSeq" id="WP_064749840.1">
    <property type="nucleotide sequence ID" value="NZ_CP159925.1"/>
</dbReference>
<dbReference type="Gene3D" id="2.40.50.180">
    <property type="entry name" value="CheA-289, Domain 4"/>
    <property type="match status" value="1"/>
</dbReference>
<dbReference type="GO" id="GO:0007165">
    <property type="term" value="P:signal transduction"/>
    <property type="evidence" value="ECO:0007669"/>
    <property type="project" value="InterPro"/>
</dbReference>
<dbReference type="PROSITE" id="PS50851">
    <property type="entry name" value="CHEW"/>
    <property type="match status" value="1"/>
</dbReference>
<evidence type="ECO:0000313" key="3">
    <source>
        <dbReference type="EMBL" id="XCO74554.1"/>
    </source>
</evidence>
<proteinExistence type="predicted"/>
<dbReference type="PANTHER" id="PTHR22617:SF43">
    <property type="entry name" value="PROTEIN PILI"/>
    <property type="match status" value="1"/>
</dbReference>
<dbReference type="SMART" id="SM00260">
    <property type="entry name" value="CheW"/>
    <property type="match status" value="1"/>
</dbReference>
<dbReference type="Pfam" id="PF01584">
    <property type="entry name" value="CheW"/>
    <property type="match status" value="1"/>
</dbReference>
<reference evidence="3" key="2">
    <citation type="submission" date="2024-06" db="EMBL/GenBank/DDBJ databases">
        <authorList>
            <person name="Li S."/>
        </authorList>
    </citation>
    <scope>NUCLEOTIDE SEQUENCE</scope>
    <source>
        <strain evidence="3">SR10</strain>
    </source>
</reference>
<dbReference type="GO" id="GO:0006935">
    <property type="term" value="P:chemotaxis"/>
    <property type="evidence" value="ECO:0007669"/>
    <property type="project" value="InterPro"/>
</dbReference>
<dbReference type="EMBL" id="JBANDL010000002">
    <property type="protein sequence ID" value="MEI2455649.1"/>
    <property type="molecule type" value="Genomic_DNA"/>
</dbReference>
<dbReference type="AlphaFoldDB" id="A0AAU8MN33"/>
<evidence type="ECO:0000259" key="1">
    <source>
        <dbReference type="PROSITE" id="PS50851"/>
    </source>
</evidence>
<dbReference type="SUPFAM" id="SSF50341">
    <property type="entry name" value="CheW-like"/>
    <property type="match status" value="1"/>
</dbReference>
<evidence type="ECO:0000313" key="4">
    <source>
        <dbReference type="Proteomes" id="UP001387215"/>
    </source>
</evidence>
<keyword evidence="4" id="KW-1185">Reference proteome</keyword>
<protein>
    <submittedName>
        <fullName evidence="3">Chemotaxis protein CheW</fullName>
    </submittedName>
</protein>
<dbReference type="GO" id="GO:0005829">
    <property type="term" value="C:cytosol"/>
    <property type="evidence" value="ECO:0007669"/>
    <property type="project" value="TreeGrafter"/>
</dbReference>
<dbReference type="Proteomes" id="UP001387215">
    <property type="component" value="Unassembled WGS sequence"/>
</dbReference>
<name>A0AAU8MN33_9GAMM</name>
<dbReference type="EMBL" id="CP159925">
    <property type="protein sequence ID" value="XCO74554.1"/>
    <property type="molecule type" value="Genomic_DNA"/>
</dbReference>
<dbReference type="InterPro" id="IPR036061">
    <property type="entry name" value="CheW-like_dom_sf"/>
</dbReference>
<feature type="domain" description="CheW-like" evidence="1">
    <location>
        <begin position="1"/>
        <end position="143"/>
    </location>
</feature>
<dbReference type="PANTHER" id="PTHR22617">
    <property type="entry name" value="CHEMOTAXIS SENSOR HISTIDINE KINASE-RELATED"/>
    <property type="match status" value="1"/>
</dbReference>
<sequence length="155" mass="16636">MLFLVFQLDQDRYAIEARRVTAVLRMVAPKAIPQAPAAVAGLFDYAGEPVPLIDLSQLALGRPAQARLSTRVVLVPYADGAGRNRTLGLIAEQVVETVQRDPAEFVASGVDSAEAGYLGPVASDAQGLLQWVQIERLLPASLRDLLFAATDREPA</sequence>
<evidence type="ECO:0000313" key="2">
    <source>
        <dbReference type="EMBL" id="MEI2455649.1"/>
    </source>
</evidence>
<gene>
    <name evidence="3" type="ORF">ABU614_19585</name>
    <name evidence="2" type="ORF">V2J18_13265</name>
</gene>
<reference evidence="2 4" key="1">
    <citation type="submission" date="2024-02" db="EMBL/GenBank/DDBJ databases">
        <title>Lysobacter Genome Sequencing and Mining.</title>
        <authorList>
            <person name="Bierman J."/>
            <person name="Walker M.C."/>
        </authorList>
    </citation>
    <scope>NUCLEOTIDE SEQUENCE [LARGE SCALE GENOMIC DNA]</scope>
    <source>
        <strain evidence="2 4">PB6250</strain>
    </source>
</reference>